<name>A0A7S8HBX6_9HYPH</name>
<gene>
    <name evidence="5" type="ORF">HW532_09225</name>
</gene>
<dbReference type="Gene3D" id="3.20.20.70">
    <property type="entry name" value="Aldolase class I"/>
    <property type="match status" value="1"/>
</dbReference>
<keyword evidence="2" id="KW-0808">Transferase</keyword>
<dbReference type="KEGG" id="kmn:HW532_09225"/>
<dbReference type="GO" id="GO:0043720">
    <property type="term" value="F:3-keto-5-aminohexanoate cleavage activity"/>
    <property type="evidence" value="ECO:0007669"/>
    <property type="project" value="InterPro"/>
</dbReference>
<dbReference type="PANTHER" id="PTHR37418:SF2">
    <property type="entry name" value="3-KETO-5-AMINOHEXANOATE CLEAVAGE ENZYME"/>
    <property type="match status" value="1"/>
</dbReference>
<organism evidence="5 6">
    <name type="scientific">Kaustia mangrovi</name>
    <dbReference type="NCBI Taxonomy" id="2593653"/>
    <lineage>
        <taxon>Bacteria</taxon>
        <taxon>Pseudomonadati</taxon>
        <taxon>Pseudomonadota</taxon>
        <taxon>Alphaproteobacteria</taxon>
        <taxon>Hyphomicrobiales</taxon>
        <taxon>Parvibaculaceae</taxon>
        <taxon>Kaustia</taxon>
    </lineage>
</organism>
<keyword evidence="3" id="KW-0479">Metal-binding</keyword>
<keyword evidence="6" id="KW-1185">Reference proteome</keyword>
<dbReference type="Proteomes" id="UP000593594">
    <property type="component" value="Chromosome"/>
</dbReference>
<protein>
    <submittedName>
        <fullName evidence="5">3-keto-5-aminohexanoate cleavage protein</fullName>
    </submittedName>
</protein>
<keyword evidence="4" id="KW-0862">Zinc</keyword>
<accession>A0A7S8HBX6</accession>
<evidence type="ECO:0000256" key="1">
    <source>
        <dbReference type="ARBA" id="ARBA00001947"/>
    </source>
</evidence>
<dbReference type="InterPro" id="IPR008567">
    <property type="entry name" value="BKACE"/>
</dbReference>
<evidence type="ECO:0000256" key="3">
    <source>
        <dbReference type="ARBA" id="ARBA00022723"/>
    </source>
</evidence>
<comment type="cofactor">
    <cofactor evidence="1">
        <name>Zn(2+)</name>
        <dbReference type="ChEBI" id="CHEBI:29105"/>
    </cofactor>
</comment>
<dbReference type="Pfam" id="PF05853">
    <property type="entry name" value="BKACE"/>
    <property type="match status" value="1"/>
</dbReference>
<sequence length="295" mass="31169">MGREVVVTCAVTGSFDTVAKNPAVPVTPEEIATSALEAASAGAAVVHIHVRDPESGKASMEFALYREVVERIRDSGSDVVVNLTTGAGARFVPDETTPRMPGPATTLETPEVRMRHVEVLRPEICTLDIATMNFGEHAFVNTPAHLRDMARRARAAGTTPEVEVFDLGHIELAKVLIRDGHLAMPALFQLCLGIPYGAPATPEAMIAMRDALPAGATWSAFGISRQEFPMAALSVMLGGHVRVGLEDNLYLDRGVLAPSNAALVERAVTVVELMGGSVASPAAARKLFGLEGALV</sequence>
<dbReference type="EMBL" id="CP058214">
    <property type="protein sequence ID" value="QPC42854.1"/>
    <property type="molecule type" value="Genomic_DNA"/>
</dbReference>
<dbReference type="GO" id="GO:0046872">
    <property type="term" value="F:metal ion binding"/>
    <property type="evidence" value="ECO:0007669"/>
    <property type="project" value="UniProtKB-KW"/>
</dbReference>
<dbReference type="PANTHER" id="PTHR37418">
    <property type="entry name" value="3-KETO-5-AMINOHEXANOATE CLEAVAGE ENZYME-RELATED"/>
    <property type="match status" value="1"/>
</dbReference>
<reference evidence="5 6" key="1">
    <citation type="submission" date="2020-06" db="EMBL/GenBank/DDBJ databases">
        <title>Genome sequence of 2 isolates from Red Sea Mangroves.</title>
        <authorList>
            <person name="Sefrji F."/>
            <person name="Michoud G."/>
            <person name="Merlino G."/>
            <person name="Daffonchio D."/>
        </authorList>
    </citation>
    <scope>NUCLEOTIDE SEQUENCE [LARGE SCALE GENOMIC DNA]</scope>
    <source>
        <strain evidence="5 6">R1DC25</strain>
    </source>
</reference>
<evidence type="ECO:0000256" key="2">
    <source>
        <dbReference type="ARBA" id="ARBA00022679"/>
    </source>
</evidence>
<evidence type="ECO:0000313" key="5">
    <source>
        <dbReference type="EMBL" id="QPC42854.1"/>
    </source>
</evidence>
<dbReference type="AlphaFoldDB" id="A0A7S8HBX6"/>
<dbReference type="InterPro" id="IPR013785">
    <property type="entry name" value="Aldolase_TIM"/>
</dbReference>
<evidence type="ECO:0000256" key="4">
    <source>
        <dbReference type="ARBA" id="ARBA00022833"/>
    </source>
</evidence>
<dbReference type="RefSeq" id="WP_213164092.1">
    <property type="nucleotide sequence ID" value="NZ_CP058214.1"/>
</dbReference>
<proteinExistence type="predicted"/>
<evidence type="ECO:0000313" key="6">
    <source>
        <dbReference type="Proteomes" id="UP000593594"/>
    </source>
</evidence>